<keyword evidence="2" id="KW-0472">Membrane</keyword>
<feature type="transmembrane region" description="Helical" evidence="2">
    <location>
        <begin position="161"/>
        <end position="179"/>
    </location>
</feature>
<proteinExistence type="predicted"/>
<dbReference type="EMBL" id="OZ037951">
    <property type="protein sequence ID" value="CAL1713886.1"/>
    <property type="molecule type" value="Genomic_DNA"/>
</dbReference>
<evidence type="ECO:0000256" key="1">
    <source>
        <dbReference type="SAM" id="MobiDB-lite"/>
    </source>
</evidence>
<evidence type="ECO:0000259" key="3">
    <source>
        <dbReference type="PROSITE" id="PS50076"/>
    </source>
</evidence>
<feature type="region of interest" description="Disordered" evidence="1">
    <location>
        <begin position="200"/>
        <end position="232"/>
    </location>
</feature>
<dbReference type="CDD" id="cd06257">
    <property type="entry name" value="DnaJ"/>
    <property type="match status" value="1"/>
</dbReference>
<evidence type="ECO:0000313" key="5">
    <source>
        <dbReference type="Proteomes" id="UP001497453"/>
    </source>
</evidence>
<dbReference type="PROSITE" id="PS50076">
    <property type="entry name" value="DNAJ_2"/>
    <property type="match status" value="1"/>
</dbReference>
<dbReference type="Pfam" id="PF00226">
    <property type="entry name" value="DnaJ"/>
    <property type="match status" value="1"/>
</dbReference>
<dbReference type="InterPro" id="IPR036869">
    <property type="entry name" value="J_dom_sf"/>
</dbReference>
<gene>
    <name evidence="4" type="ORF">GFSPODELE1_LOCUS9530</name>
</gene>
<dbReference type="Gene3D" id="1.10.287.110">
    <property type="entry name" value="DnaJ domain"/>
    <property type="match status" value="1"/>
</dbReference>
<reference evidence="5" key="1">
    <citation type="submission" date="2024-04" db="EMBL/GenBank/DDBJ databases">
        <authorList>
            <person name="Shaw F."/>
            <person name="Minotto A."/>
        </authorList>
    </citation>
    <scope>NUCLEOTIDE SEQUENCE [LARGE SCALE GENOMIC DNA]</scope>
</reference>
<name>A0ABP1E1D5_9APHY</name>
<dbReference type="InterPro" id="IPR001623">
    <property type="entry name" value="DnaJ_domain"/>
</dbReference>
<dbReference type="SUPFAM" id="SSF46565">
    <property type="entry name" value="Chaperone J-domain"/>
    <property type="match status" value="1"/>
</dbReference>
<feature type="domain" description="J" evidence="3">
    <location>
        <begin position="47"/>
        <end position="132"/>
    </location>
</feature>
<evidence type="ECO:0000256" key="2">
    <source>
        <dbReference type="SAM" id="Phobius"/>
    </source>
</evidence>
<dbReference type="Proteomes" id="UP001497453">
    <property type="component" value="Chromosome 8"/>
</dbReference>
<keyword evidence="5" id="KW-1185">Reference proteome</keyword>
<dbReference type="SMART" id="SM00271">
    <property type="entry name" value="DnaJ"/>
    <property type="match status" value="1"/>
</dbReference>
<sequence length="232" mass="26612">MWSLSSMRLGSIVVRSCRRNKALVQCRKATTSSTSPRYPFPTHPRPTPHEIFHLPAGASKQDVKTRYYDLVRIHHPDSPHARHLDPSVRHSRFQSIRAAYDTLMGKGYGSGSTIDPVYAELERRRRTQEAYRRARQRAEFADGFPQKKWEASPDDRWKDRVIFAVGILCLFVGIGPAIWSPTHGADQVHAAASTNLAQARREAREFGEERRQEIRRRVRENQEQLAAQEKGS</sequence>
<evidence type="ECO:0000313" key="4">
    <source>
        <dbReference type="EMBL" id="CAL1713886.1"/>
    </source>
</evidence>
<feature type="compositionally biased region" description="Basic and acidic residues" evidence="1">
    <location>
        <begin position="200"/>
        <end position="212"/>
    </location>
</feature>
<accession>A0ABP1E1D5</accession>
<keyword evidence="2" id="KW-0812">Transmembrane</keyword>
<feature type="region of interest" description="Disordered" evidence="1">
    <location>
        <begin position="27"/>
        <end position="47"/>
    </location>
</feature>
<keyword evidence="2" id="KW-1133">Transmembrane helix</keyword>
<organism evidence="4 5">
    <name type="scientific">Somion occarium</name>
    <dbReference type="NCBI Taxonomy" id="3059160"/>
    <lineage>
        <taxon>Eukaryota</taxon>
        <taxon>Fungi</taxon>
        <taxon>Dikarya</taxon>
        <taxon>Basidiomycota</taxon>
        <taxon>Agaricomycotina</taxon>
        <taxon>Agaricomycetes</taxon>
        <taxon>Polyporales</taxon>
        <taxon>Cerrenaceae</taxon>
        <taxon>Somion</taxon>
    </lineage>
</organism>
<protein>
    <recommendedName>
        <fullName evidence="3">J domain-containing protein</fullName>
    </recommendedName>
</protein>